<dbReference type="OrthoDB" id="10454179at2759"/>
<dbReference type="HOGENOM" id="CLU_1283163_0_0_1"/>
<organism evidence="2 3">
    <name type="scientific">Colletotrichum gloeosporioides (strain Cg-14)</name>
    <name type="common">Anthracnose fungus</name>
    <name type="synonym">Glomerella cingulata</name>
    <dbReference type="NCBI Taxonomy" id="1237896"/>
    <lineage>
        <taxon>Eukaryota</taxon>
        <taxon>Fungi</taxon>
        <taxon>Dikarya</taxon>
        <taxon>Ascomycota</taxon>
        <taxon>Pezizomycotina</taxon>
        <taxon>Sordariomycetes</taxon>
        <taxon>Hypocreomycetidae</taxon>
        <taxon>Glomerellales</taxon>
        <taxon>Glomerellaceae</taxon>
        <taxon>Colletotrichum</taxon>
        <taxon>Colletotrichum gloeosporioides species complex</taxon>
    </lineage>
</organism>
<evidence type="ECO:0000313" key="2">
    <source>
        <dbReference type="EMBL" id="EQB55132.1"/>
    </source>
</evidence>
<sequence>MAAAVTVTTVYDSMTTKNDCDEAHDYDDDNDNEEALPLSLSLRNGVPQQSGSSVIYRSRNVPEPPLAAFGKPEDHSHFRRRYTTPLIPAPYLQGHSSPIAPGAPSLPDLLPVRGWWYSRSMSMGSQTRIQTSGRKPLIPLPSLPVHLVGARNYRNVADAPPRDFSADVSRTNLLFLFPPVPKPKHELLPTGTREKHAHPQFKHHNPKIPSIEPQR</sequence>
<feature type="compositionally biased region" description="Basic residues" evidence="1">
    <location>
        <begin position="195"/>
        <end position="206"/>
    </location>
</feature>
<proteinExistence type="predicted"/>
<name>T0KIF3_COLGC</name>
<evidence type="ECO:0000256" key="1">
    <source>
        <dbReference type="SAM" id="MobiDB-lite"/>
    </source>
</evidence>
<gene>
    <name evidence="2" type="ORF">CGLO_04973</name>
</gene>
<accession>T0KIF3</accession>
<protein>
    <submittedName>
        <fullName evidence="2">Uncharacterized protein</fullName>
    </submittedName>
</protein>
<evidence type="ECO:0000313" key="3">
    <source>
        <dbReference type="Proteomes" id="UP000015530"/>
    </source>
</evidence>
<comment type="caution">
    <text evidence="2">The sequence shown here is derived from an EMBL/GenBank/DDBJ whole genome shotgun (WGS) entry which is preliminary data.</text>
</comment>
<reference evidence="3" key="1">
    <citation type="journal article" date="2013" name="Mol. Plant Microbe Interact.">
        <title>Global aspects of pacC regulation of pathogenicity genes in Colletotrichum gloeosporioides as revealed by transcriptome analysis.</title>
        <authorList>
            <person name="Alkan N."/>
            <person name="Meng X."/>
            <person name="Friedlander G."/>
            <person name="Reuveni E."/>
            <person name="Sukno S."/>
            <person name="Sherman A."/>
            <person name="Thon M."/>
            <person name="Fluhr R."/>
            <person name="Prusky D."/>
        </authorList>
    </citation>
    <scope>NUCLEOTIDE SEQUENCE [LARGE SCALE GENOMIC DNA]</scope>
    <source>
        <strain evidence="3">Cg-14</strain>
    </source>
</reference>
<feature type="region of interest" description="Disordered" evidence="1">
    <location>
        <begin position="186"/>
        <end position="215"/>
    </location>
</feature>
<dbReference type="AlphaFoldDB" id="T0KIF3"/>
<dbReference type="EMBL" id="AMYD01000998">
    <property type="protein sequence ID" value="EQB55132.1"/>
    <property type="molecule type" value="Genomic_DNA"/>
</dbReference>
<dbReference type="Proteomes" id="UP000015530">
    <property type="component" value="Unassembled WGS sequence"/>
</dbReference>